<dbReference type="InterPro" id="IPR006202">
    <property type="entry name" value="Neur_chan_lig-bd"/>
</dbReference>
<name>A0A226EI05_FOLCA</name>
<evidence type="ECO:0000256" key="1">
    <source>
        <dbReference type="ARBA" id="ARBA00004141"/>
    </source>
</evidence>
<evidence type="ECO:0000313" key="9">
    <source>
        <dbReference type="Proteomes" id="UP000198287"/>
    </source>
</evidence>
<evidence type="ECO:0000259" key="6">
    <source>
        <dbReference type="Pfam" id="PF02931"/>
    </source>
</evidence>
<keyword evidence="5" id="KW-0813">Transport</keyword>
<organism evidence="8 9">
    <name type="scientific">Folsomia candida</name>
    <name type="common">Springtail</name>
    <dbReference type="NCBI Taxonomy" id="158441"/>
    <lineage>
        <taxon>Eukaryota</taxon>
        <taxon>Metazoa</taxon>
        <taxon>Ecdysozoa</taxon>
        <taxon>Arthropoda</taxon>
        <taxon>Hexapoda</taxon>
        <taxon>Collembola</taxon>
        <taxon>Entomobryomorpha</taxon>
        <taxon>Isotomoidea</taxon>
        <taxon>Isotomidae</taxon>
        <taxon>Proisotominae</taxon>
        <taxon>Folsomia</taxon>
    </lineage>
</organism>
<evidence type="ECO:0000256" key="5">
    <source>
        <dbReference type="RuleBase" id="RU000687"/>
    </source>
</evidence>
<dbReference type="Gene3D" id="1.20.58.390">
    <property type="entry name" value="Neurotransmitter-gated ion-channel transmembrane domain"/>
    <property type="match status" value="1"/>
</dbReference>
<comment type="caution">
    <text evidence="5">Lacks conserved residue(s) required for the propagation of feature annotation.</text>
</comment>
<keyword evidence="5" id="KW-0406">Ion transport</keyword>
<dbReference type="InterPro" id="IPR018000">
    <property type="entry name" value="Neurotransmitter_ion_chnl_CS"/>
</dbReference>
<keyword evidence="3 5" id="KW-1133">Transmembrane helix</keyword>
<dbReference type="Pfam" id="PF02932">
    <property type="entry name" value="Neur_chan_memb"/>
    <property type="match status" value="1"/>
</dbReference>
<comment type="caution">
    <text evidence="8">The sequence shown here is derived from an EMBL/GenBank/DDBJ whole genome shotgun (WGS) entry which is preliminary data.</text>
</comment>
<dbReference type="STRING" id="158441.A0A226EI05"/>
<dbReference type="InterPro" id="IPR036719">
    <property type="entry name" value="Neuro-gated_channel_TM_sf"/>
</dbReference>
<evidence type="ECO:0000313" key="8">
    <source>
        <dbReference type="EMBL" id="OXA57059.1"/>
    </source>
</evidence>
<dbReference type="PROSITE" id="PS00236">
    <property type="entry name" value="NEUROTR_ION_CHANNEL"/>
    <property type="match status" value="1"/>
</dbReference>
<evidence type="ECO:0000256" key="2">
    <source>
        <dbReference type="ARBA" id="ARBA00022692"/>
    </source>
</evidence>
<dbReference type="SUPFAM" id="SSF90112">
    <property type="entry name" value="Neurotransmitter-gated ion-channel transmembrane pore"/>
    <property type="match status" value="1"/>
</dbReference>
<dbReference type="CDD" id="cd19049">
    <property type="entry name" value="LGIC_TM_anion"/>
    <property type="match status" value="1"/>
</dbReference>
<dbReference type="PANTHER" id="PTHR18945">
    <property type="entry name" value="NEUROTRANSMITTER GATED ION CHANNEL"/>
    <property type="match status" value="1"/>
</dbReference>
<protein>
    <submittedName>
        <fullName evidence="8">Glutamate-gated chloride channel</fullName>
    </submittedName>
</protein>
<dbReference type="OrthoDB" id="442503at2759"/>
<dbReference type="NCBIfam" id="TIGR00860">
    <property type="entry name" value="LIC"/>
    <property type="match status" value="1"/>
</dbReference>
<comment type="similarity">
    <text evidence="5">Belongs to the ligand-gated ion channel (TC 1.A.9) family.</text>
</comment>
<evidence type="ECO:0000256" key="3">
    <source>
        <dbReference type="ARBA" id="ARBA00022989"/>
    </source>
</evidence>
<evidence type="ECO:0000259" key="7">
    <source>
        <dbReference type="Pfam" id="PF02932"/>
    </source>
</evidence>
<dbReference type="InterPro" id="IPR006029">
    <property type="entry name" value="Neurotrans-gated_channel_TM"/>
</dbReference>
<dbReference type="EMBL" id="LNIX01000003">
    <property type="protein sequence ID" value="OXA57059.1"/>
    <property type="molecule type" value="Genomic_DNA"/>
</dbReference>
<dbReference type="Proteomes" id="UP000198287">
    <property type="component" value="Unassembled WGS sequence"/>
</dbReference>
<dbReference type="GO" id="GO:0016020">
    <property type="term" value="C:membrane"/>
    <property type="evidence" value="ECO:0007669"/>
    <property type="project" value="UniProtKB-SubCell"/>
</dbReference>
<dbReference type="InterPro" id="IPR006201">
    <property type="entry name" value="Neur_channel"/>
</dbReference>
<keyword evidence="5" id="KW-0407">Ion channel</keyword>
<sequence>MSITSKLFAESLLPRRPSSSSSCKCAVLIGIIFITVLLLMPAPAQAQRRRFLMRQREKQILDIVLSNTTYDNRIRPSPLLNSTTGETQVYVNLLIRSVSKIDDFAMEYSVQLLLREEWYDDRLKFESFRSSQASTSDFPPYLTIVDTKRVWMPDIFFINEKEGRLHGIIKPNEYVRIYPDGNVLFSVRISLVLACPMDLQFFPMDEQTCRIAMASYGLTTEDIVFHWKVEEPVQVPNLTLPRFNLQAVKTYKDDRTTNTGTYSTLKADFVLRRNFSYYMTQLYIPCIMLVIVSQVSFYIAVPARTALGITTLLTMATQSASINRSLPPVSYTKSGKHDKTHAEMIHARMTHVLDPTSR</sequence>
<dbReference type="CDD" id="cd18993">
    <property type="entry name" value="LGIC_ECD_GluCl"/>
    <property type="match status" value="1"/>
</dbReference>
<reference evidence="8 9" key="1">
    <citation type="submission" date="2015-12" db="EMBL/GenBank/DDBJ databases">
        <title>The genome of Folsomia candida.</title>
        <authorList>
            <person name="Faddeeva A."/>
            <person name="Derks M.F."/>
            <person name="Anvar Y."/>
            <person name="Smit S."/>
            <person name="Van Straalen N."/>
            <person name="Roelofs D."/>
        </authorList>
    </citation>
    <scope>NUCLEOTIDE SEQUENCE [LARGE SCALE GENOMIC DNA]</scope>
    <source>
        <strain evidence="8 9">VU population</strain>
        <tissue evidence="8">Whole body</tissue>
    </source>
</reference>
<keyword evidence="2 5" id="KW-0812">Transmembrane</keyword>
<dbReference type="AlphaFoldDB" id="A0A226EI05"/>
<dbReference type="SUPFAM" id="SSF63712">
    <property type="entry name" value="Nicotinic receptor ligand binding domain-like"/>
    <property type="match status" value="1"/>
</dbReference>
<dbReference type="GO" id="GO:0004888">
    <property type="term" value="F:transmembrane signaling receptor activity"/>
    <property type="evidence" value="ECO:0007669"/>
    <property type="project" value="InterPro"/>
</dbReference>
<dbReference type="FunFam" id="2.70.170.10:FF:000045">
    <property type="entry name" value="Predicted protein"/>
    <property type="match status" value="1"/>
</dbReference>
<comment type="subcellular location">
    <subcellularLocation>
        <location evidence="1">Membrane</location>
        <topology evidence="1">Multi-pass membrane protein</topology>
    </subcellularLocation>
</comment>
<keyword evidence="9" id="KW-1185">Reference proteome</keyword>
<dbReference type="InterPro" id="IPR038050">
    <property type="entry name" value="Neuro_actylchol_rec"/>
</dbReference>
<dbReference type="OMA" id="CMIAMES"/>
<keyword evidence="4 5" id="KW-0472">Membrane</keyword>
<feature type="transmembrane region" description="Helical" evidence="5">
    <location>
        <begin position="282"/>
        <end position="301"/>
    </location>
</feature>
<gene>
    <name evidence="8" type="ORF">Fcan01_07478</name>
</gene>
<dbReference type="GO" id="GO:0005230">
    <property type="term" value="F:extracellular ligand-gated monoatomic ion channel activity"/>
    <property type="evidence" value="ECO:0007669"/>
    <property type="project" value="InterPro"/>
</dbReference>
<feature type="domain" description="Neurotransmitter-gated ion-channel ligand-binding" evidence="6">
    <location>
        <begin position="58"/>
        <end position="274"/>
    </location>
</feature>
<proteinExistence type="inferred from homology"/>
<dbReference type="PRINTS" id="PR00252">
    <property type="entry name" value="NRIONCHANNEL"/>
</dbReference>
<evidence type="ECO:0000256" key="4">
    <source>
        <dbReference type="ARBA" id="ARBA00023136"/>
    </source>
</evidence>
<feature type="domain" description="Neurotransmitter-gated ion-channel transmembrane" evidence="7">
    <location>
        <begin position="282"/>
        <end position="333"/>
    </location>
</feature>
<accession>A0A226EI05</accession>
<dbReference type="Pfam" id="PF02931">
    <property type="entry name" value="Neur_chan_LBD"/>
    <property type="match status" value="1"/>
</dbReference>
<dbReference type="InterPro" id="IPR036734">
    <property type="entry name" value="Neur_chan_lig-bd_sf"/>
</dbReference>
<dbReference type="Gene3D" id="2.70.170.10">
    <property type="entry name" value="Neurotransmitter-gated ion-channel ligand-binding domain"/>
    <property type="match status" value="1"/>
</dbReference>